<accession>A0ABU3BYZ2</accession>
<comment type="caution">
    <text evidence="2">The sequence shown here is derived from an EMBL/GenBank/DDBJ whole genome shotgun (WGS) entry which is preliminary data.</text>
</comment>
<gene>
    <name evidence="2" type="ORF">RM532_06050</name>
</gene>
<evidence type="ECO:0000313" key="2">
    <source>
        <dbReference type="EMBL" id="MDT0634513.1"/>
    </source>
</evidence>
<dbReference type="EMBL" id="JAVRIB010000005">
    <property type="protein sequence ID" value="MDT0634513.1"/>
    <property type="molecule type" value="Genomic_DNA"/>
</dbReference>
<evidence type="ECO:0000256" key="1">
    <source>
        <dbReference type="SAM" id="Phobius"/>
    </source>
</evidence>
<feature type="transmembrane region" description="Helical" evidence="1">
    <location>
        <begin position="15"/>
        <end position="40"/>
    </location>
</feature>
<sequence length="254" mass="27373">MRADASSPRRQRGAIGFWLFLLVVLAGAAVGGALIGYWVFKNVDARLLLTNQPAMVTIPEPLNATADVLNNLDITLDDVISTSVPIDQTVSIPVDETLNLLAKFDAEVPIQMNVPVNETITIDQTLSVDAVITAEVLGDTLELPIRGDIPIKADVPINLNIPVDKNVQLKFTAPVAAKLKQNLEVPLKTTIDADIPIQADLSVPVKSQLKARVFMPEDPTEVIIDYADLKLPLRTLDVGLKDEDDGTADAEGTP</sequence>
<evidence type="ECO:0000313" key="3">
    <source>
        <dbReference type="Proteomes" id="UP001251857"/>
    </source>
</evidence>
<proteinExistence type="predicted"/>
<protein>
    <recommendedName>
        <fullName evidence="4">MFS transporter</fullName>
    </recommendedName>
</protein>
<keyword evidence="1" id="KW-1133">Transmembrane helix</keyword>
<evidence type="ECO:0008006" key="4">
    <source>
        <dbReference type="Google" id="ProtNLM"/>
    </source>
</evidence>
<keyword evidence="1" id="KW-0472">Membrane</keyword>
<keyword evidence="1" id="KW-0812">Transmembrane</keyword>
<keyword evidence="3" id="KW-1185">Reference proteome</keyword>
<dbReference type="RefSeq" id="WP_311652297.1">
    <property type="nucleotide sequence ID" value="NZ_JAVRIB010000005.1"/>
</dbReference>
<name>A0ABU3BYZ2_9GAMM</name>
<organism evidence="2 3">
    <name type="scientific">Spectribacter hydrogenoxidans</name>
    <dbReference type="NCBI Taxonomy" id="3075608"/>
    <lineage>
        <taxon>Bacteria</taxon>
        <taxon>Pseudomonadati</taxon>
        <taxon>Pseudomonadota</taxon>
        <taxon>Gammaproteobacteria</taxon>
        <taxon>Salinisphaerales</taxon>
        <taxon>Salinisphaeraceae</taxon>
        <taxon>Spectribacter</taxon>
    </lineage>
</organism>
<reference evidence="2 3" key="1">
    <citation type="submission" date="2023-09" db="EMBL/GenBank/DDBJ databases">
        <authorList>
            <person name="Rey-Velasco X."/>
        </authorList>
    </citation>
    <scope>NUCLEOTIDE SEQUENCE [LARGE SCALE GENOMIC DNA]</scope>
    <source>
        <strain evidence="2 3">W335</strain>
    </source>
</reference>
<dbReference type="Proteomes" id="UP001251857">
    <property type="component" value="Unassembled WGS sequence"/>
</dbReference>